<evidence type="ECO:0000256" key="1">
    <source>
        <dbReference type="SAM" id="MobiDB-lite"/>
    </source>
</evidence>
<dbReference type="GO" id="GO:0031593">
    <property type="term" value="F:polyubiquitin modification-dependent protein binding"/>
    <property type="evidence" value="ECO:0007669"/>
    <property type="project" value="TreeGrafter"/>
</dbReference>
<accession>A0A0M3KG62</accession>
<protein>
    <submittedName>
        <fullName evidence="2">STI1 domain-containing protein</fullName>
    </submittedName>
</protein>
<feature type="region of interest" description="Disordered" evidence="1">
    <location>
        <begin position="1"/>
        <end position="82"/>
    </location>
</feature>
<feature type="compositionally biased region" description="Low complexity" evidence="1">
    <location>
        <begin position="48"/>
        <end position="71"/>
    </location>
</feature>
<dbReference type="GO" id="GO:0005829">
    <property type="term" value="C:cytosol"/>
    <property type="evidence" value="ECO:0007669"/>
    <property type="project" value="TreeGrafter"/>
</dbReference>
<dbReference type="WBParaSite" id="ASIM_0001997401-mRNA-1">
    <property type="protein sequence ID" value="ASIM_0001997401-mRNA-1"/>
    <property type="gene ID" value="ASIM_0001997401"/>
</dbReference>
<feature type="compositionally biased region" description="Polar residues" evidence="1">
    <location>
        <begin position="1"/>
        <end position="29"/>
    </location>
</feature>
<reference evidence="2" key="1">
    <citation type="submission" date="2017-02" db="UniProtKB">
        <authorList>
            <consortium name="WormBaseParasite"/>
        </authorList>
    </citation>
    <scope>IDENTIFICATION</scope>
</reference>
<dbReference type="InterPro" id="IPR015496">
    <property type="entry name" value="Ubiquilin"/>
</dbReference>
<evidence type="ECO:0000313" key="2">
    <source>
        <dbReference type="WBParaSite" id="ASIM_0001997401-mRNA-1"/>
    </source>
</evidence>
<sequence>LLNSATSSFANNPFASLVDNSSNTTSRSQRAGVENAEALPNPWGGSSGATQPTNTTGNTGSTGGANTSETTQSPNFMADMLNSPGIQNLTRQLLSDPTLAQQLLGGETMSNVAQMLQQNPTLIQQMLASNPIFANNPAMQQQLQAMMPQLINSQRLNTRTYFVFVIDSQIQRPETIQAMSNPRVLEAIQQIQRGMETLRREAPHLLPTGMPV</sequence>
<dbReference type="GO" id="GO:0006511">
    <property type="term" value="P:ubiquitin-dependent protein catabolic process"/>
    <property type="evidence" value="ECO:0007669"/>
    <property type="project" value="TreeGrafter"/>
</dbReference>
<dbReference type="AlphaFoldDB" id="A0A0M3KG62"/>
<organism evidence="2">
    <name type="scientific">Anisakis simplex</name>
    <name type="common">Herring worm</name>
    <dbReference type="NCBI Taxonomy" id="6269"/>
    <lineage>
        <taxon>Eukaryota</taxon>
        <taxon>Metazoa</taxon>
        <taxon>Ecdysozoa</taxon>
        <taxon>Nematoda</taxon>
        <taxon>Chromadorea</taxon>
        <taxon>Rhabditida</taxon>
        <taxon>Spirurina</taxon>
        <taxon>Ascaridomorpha</taxon>
        <taxon>Ascaridoidea</taxon>
        <taxon>Anisakidae</taxon>
        <taxon>Anisakis</taxon>
        <taxon>Anisakis simplex complex</taxon>
    </lineage>
</organism>
<dbReference type="PANTHER" id="PTHR10677:SF3">
    <property type="entry name" value="FI07626P-RELATED"/>
    <property type="match status" value="1"/>
</dbReference>
<dbReference type="PANTHER" id="PTHR10677">
    <property type="entry name" value="UBIQUILIN"/>
    <property type="match status" value="1"/>
</dbReference>
<proteinExistence type="predicted"/>
<name>A0A0M3KG62_ANISI</name>